<dbReference type="InterPro" id="IPR002125">
    <property type="entry name" value="CMP_dCMP_dom"/>
</dbReference>
<sequence length="180" mass="20182">MTEQEKYMKAALKLAHRAAEEGEVPVGAVVVCDGKIVGRGRNRRETKKNALHHAEIEAIEKACKKLGGWRLHRCDLYVTLEPCPMCAGAIINARIKTVYFGAFDPKAGSCGSMINLFSLPYNHQPELVSGVMEEQCADELRTFFRELRKKRKLIRKAQKSEEAAAESGEAQQDAFCEREK</sequence>
<keyword evidence="3 8" id="KW-0819">tRNA processing</keyword>
<evidence type="ECO:0000256" key="2">
    <source>
        <dbReference type="ARBA" id="ARBA00011738"/>
    </source>
</evidence>
<evidence type="ECO:0000256" key="1">
    <source>
        <dbReference type="ARBA" id="ARBA00010669"/>
    </source>
</evidence>
<dbReference type="CDD" id="cd01285">
    <property type="entry name" value="nucleoside_deaminase"/>
    <property type="match status" value="1"/>
</dbReference>
<evidence type="ECO:0000256" key="7">
    <source>
        <dbReference type="ARBA" id="ARBA00048045"/>
    </source>
</evidence>
<feature type="active site" description="Proton donor" evidence="8">
    <location>
        <position position="55"/>
    </location>
</feature>
<evidence type="ECO:0000259" key="10">
    <source>
        <dbReference type="PROSITE" id="PS51747"/>
    </source>
</evidence>
<dbReference type="InterPro" id="IPR016192">
    <property type="entry name" value="APOBEC/CMP_deaminase_Zn-bd"/>
</dbReference>
<feature type="region of interest" description="Disordered" evidence="9">
    <location>
        <begin position="158"/>
        <end position="180"/>
    </location>
</feature>
<proteinExistence type="inferred from homology"/>
<dbReference type="InterPro" id="IPR058535">
    <property type="entry name" value="MafB19-deam"/>
</dbReference>
<comment type="similarity">
    <text evidence="1">Belongs to the cytidine and deoxycytidylate deaminase family. ADAT2 subfamily.</text>
</comment>
<keyword evidence="6 8" id="KW-0862">Zinc</keyword>
<feature type="binding site" evidence="8">
    <location>
        <position position="86"/>
    </location>
    <ligand>
        <name>Zn(2+)</name>
        <dbReference type="ChEBI" id="CHEBI:29105"/>
        <note>catalytic</note>
    </ligand>
</feature>
<dbReference type="SUPFAM" id="SSF53927">
    <property type="entry name" value="Cytidine deaminase-like"/>
    <property type="match status" value="1"/>
</dbReference>
<dbReference type="Pfam" id="PF14437">
    <property type="entry name" value="MafB19-deam"/>
    <property type="match status" value="1"/>
</dbReference>
<dbReference type="PROSITE" id="PS51747">
    <property type="entry name" value="CYT_DCMP_DEAMINASES_2"/>
    <property type="match status" value="1"/>
</dbReference>
<feature type="domain" description="CMP/dCMP-type deaminase" evidence="10">
    <location>
        <begin position="2"/>
        <end position="121"/>
    </location>
</feature>
<dbReference type="PANTHER" id="PTHR11079:SF202">
    <property type="entry name" value="TRNA-SPECIFIC ADENOSINE DEAMINASE"/>
    <property type="match status" value="1"/>
</dbReference>
<comment type="caution">
    <text evidence="11">The sequence shown here is derived from an EMBL/GenBank/DDBJ whole genome shotgun (WGS) entry which is preliminary data.</text>
</comment>
<dbReference type="Gene3D" id="3.40.140.10">
    <property type="entry name" value="Cytidine Deaminase, domain 2"/>
    <property type="match status" value="1"/>
</dbReference>
<accession>A0ABR7GJD9</accession>
<evidence type="ECO:0000256" key="4">
    <source>
        <dbReference type="ARBA" id="ARBA00022723"/>
    </source>
</evidence>
<protein>
    <recommendedName>
        <fullName evidence="8">tRNA-specific adenosine deaminase</fullName>
        <ecNumber evidence="8">3.5.4.33</ecNumber>
    </recommendedName>
</protein>
<dbReference type="RefSeq" id="WP_186968967.1">
    <property type="nucleotide sequence ID" value="NZ_JACOPK010000001.1"/>
</dbReference>
<evidence type="ECO:0000256" key="9">
    <source>
        <dbReference type="SAM" id="MobiDB-lite"/>
    </source>
</evidence>
<gene>
    <name evidence="8" type="primary">tadA</name>
    <name evidence="11" type="ORF">H8S02_00375</name>
</gene>
<evidence type="ECO:0000256" key="5">
    <source>
        <dbReference type="ARBA" id="ARBA00022801"/>
    </source>
</evidence>
<comment type="function">
    <text evidence="8">Catalyzes the deamination of adenosine to inosine at the wobble position 34 of tRNA(Arg2).</text>
</comment>
<keyword evidence="12" id="KW-1185">Reference proteome</keyword>
<evidence type="ECO:0000313" key="12">
    <source>
        <dbReference type="Proteomes" id="UP000641741"/>
    </source>
</evidence>
<keyword evidence="5 8" id="KW-0378">Hydrolase</keyword>
<comment type="catalytic activity">
    <reaction evidence="7 8">
        <text>adenosine(34) in tRNA + H2O + H(+) = inosine(34) in tRNA + NH4(+)</text>
        <dbReference type="Rhea" id="RHEA:43168"/>
        <dbReference type="Rhea" id="RHEA-COMP:10373"/>
        <dbReference type="Rhea" id="RHEA-COMP:10374"/>
        <dbReference type="ChEBI" id="CHEBI:15377"/>
        <dbReference type="ChEBI" id="CHEBI:15378"/>
        <dbReference type="ChEBI" id="CHEBI:28938"/>
        <dbReference type="ChEBI" id="CHEBI:74411"/>
        <dbReference type="ChEBI" id="CHEBI:82852"/>
        <dbReference type="EC" id="3.5.4.33"/>
    </reaction>
</comment>
<feature type="binding site" evidence="8">
    <location>
        <position position="53"/>
    </location>
    <ligand>
        <name>Zn(2+)</name>
        <dbReference type="ChEBI" id="CHEBI:29105"/>
        <note>catalytic</note>
    </ligand>
</feature>
<dbReference type="PANTHER" id="PTHR11079">
    <property type="entry name" value="CYTOSINE DEAMINASE FAMILY MEMBER"/>
    <property type="match status" value="1"/>
</dbReference>
<comment type="cofactor">
    <cofactor evidence="8">
        <name>Zn(2+)</name>
        <dbReference type="ChEBI" id="CHEBI:29105"/>
    </cofactor>
    <text evidence="8">Binds 1 zinc ion per subunit.</text>
</comment>
<comment type="subunit">
    <text evidence="2 8">Homodimer.</text>
</comment>
<name>A0ABR7GJD9_9FIRM</name>
<feature type="binding site" evidence="8">
    <location>
        <position position="83"/>
    </location>
    <ligand>
        <name>Zn(2+)</name>
        <dbReference type="ChEBI" id="CHEBI:29105"/>
        <note>catalytic</note>
    </ligand>
</feature>
<evidence type="ECO:0000256" key="6">
    <source>
        <dbReference type="ARBA" id="ARBA00022833"/>
    </source>
</evidence>
<dbReference type="EC" id="3.5.4.33" evidence="8"/>
<dbReference type="HAMAP" id="MF_00972">
    <property type="entry name" value="tRNA_aden_deaminase"/>
    <property type="match status" value="1"/>
</dbReference>
<evidence type="ECO:0000256" key="3">
    <source>
        <dbReference type="ARBA" id="ARBA00022694"/>
    </source>
</evidence>
<reference evidence="11 12" key="1">
    <citation type="submission" date="2020-08" db="EMBL/GenBank/DDBJ databases">
        <title>Genome public.</title>
        <authorList>
            <person name="Liu C."/>
            <person name="Sun Q."/>
        </authorList>
    </citation>
    <scope>NUCLEOTIDE SEQUENCE [LARGE SCALE GENOMIC DNA]</scope>
    <source>
        <strain evidence="11 12">M2</strain>
    </source>
</reference>
<evidence type="ECO:0000256" key="8">
    <source>
        <dbReference type="HAMAP-Rule" id="MF_00972"/>
    </source>
</evidence>
<dbReference type="Proteomes" id="UP000641741">
    <property type="component" value="Unassembled WGS sequence"/>
</dbReference>
<evidence type="ECO:0000313" key="11">
    <source>
        <dbReference type="EMBL" id="MBC5694415.1"/>
    </source>
</evidence>
<dbReference type="InterPro" id="IPR016193">
    <property type="entry name" value="Cytidine_deaminase-like"/>
</dbReference>
<keyword evidence="4 8" id="KW-0479">Metal-binding</keyword>
<dbReference type="PROSITE" id="PS00903">
    <property type="entry name" value="CYT_DCMP_DEAMINASES_1"/>
    <property type="match status" value="1"/>
</dbReference>
<dbReference type="NCBIfam" id="NF008113">
    <property type="entry name" value="PRK10860.1"/>
    <property type="match status" value="1"/>
</dbReference>
<organism evidence="11 12">
    <name type="scientific">Agathobaculum hominis</name>
    <dbReference type="NCBI Taxonomy" id="2763014"/>
    <lineage>
        <taxon>Bacteria</taxon>
        <taxon>Bacillati</taxon>
        <taxon>Bacillota</taxon>
        <taxon>Clostridia</taxon>
        <taxon>Eubacteriales</taxon>
        <taxon>Butyricicoccaceae</taxon>
        <taxon>Agathobaculum</taxon>
    </lineage>
</organism>
<dbReference type="EMBL" id="JACOPK010000001">
    <property type="protein sequence ID" value="MBC5694415.1"/>
    <property type="molecule type" value="Genomic_DNA"/>
</dbReference>
<feature type="compositionally biased region" description="Low complexity" evidence="9">
    <location>
        <begin position="165"/>
        <end position="174"/>
    </location>
</feature>
<dbReference type="InterPro" id="IPR028883">
    <property type="entry name" value="tRNA_aden_deaminase"/>
</dbReference>